<organism evidence="1 2">
    <name type="scientific">Caerostris darwini</name>
    <dbReference type="NCBI Taxonomy" id="1538125"/>
    <lineage>
        <taxon>Eukaryota</taxon>
        <taxon>Metazoa</taxon>
        <taxon>Ecdysozoa</taxon>
        <taxon>Arthropoda</taxon>
        <taxon>Chelicerata</taxon>
        <taxon>Arachnida</taxon>
        <taxon>Araneae</taxon>
        <taxon>Araneomorphae</taxon>
        <taxon>Entelegynae</taxon>
        <taxon>Araneoidea</taxon>
        <taxon>Araneidae</taxon>
        <taxon>Caerostris</taxon>
    </lineage>
</organism>
<keyword evidence="1" id="KW-0808">Transferase</keyword>
<proteinExistence type="predicted"/>
<evidence type="ECO:0000313" key="1">
    <source>
        <dbReference type="EMBL" id="GIY65323.1"/>
    </source>
</evidence>
<comment type="caution">
    <text evidence="1">The sequence shown here is derived from an EMBL/GenBank/DDBJ whole genome shotgun (WGS) entry which is preliminary data.</text>
</comment>
<accession>A0AAV4V5N3</accession>
<name>A0AAV4V5N3_9ARAC</name>
<protein>
    <submittedName>
        <fullName evidence="1">Reverse transcriptase domain-containing protein</fullName>
    </submittedName>
</protein>
<dbReference type="GO" id="GO:0003964">
    <property type="term" value="F:RNA-directed DNA polymerase activity"/>
    <property type="evidence" value="ECO:0007669"/>
    <property type="project" value="UniProtKB-KW"/>
</dbReference>
<sequence length="176" mass="19919">MSKRKSILEYGIPVYCCASNTNLQKLERVQHSAARVITGLRNTCPNDIVLYTADLQPLSLRRRASLVKYYSKICSLGDRNRTSAYLRDWRNVQRLKRNSPFSMVASAHLLESNVEPNNVDPSDGLPNVHFHTDLSVQVNKQDDLPVYLKQLALEIINDIPADAIKMYTDGSKNEKG</sequence>
<dbReference type="AlphaFoldDB" id="A0AAV4V5N3"/>
<dbReference type="Proteomes" id="UP001054837">
    <property type="component" value="Unassembled WGS sequence"/>
</dbReference>
<reference evidence="1 2" key="1">
    <citation type="submission" date="2021-06" db="EMBL/GenBank/DDBJ databases">
        <title>Caerostris darwini draft genome.</title>
        <authorList>
            <person name="Kono N."/>
            <person name="Arakawa K."/>
        </authorList>
    </citation>
    <scope>NUCLEOTIDE SEQUENCE [LARGE SCALE GENOMIC DNA]</scope>
</reference>
<gene>
    <name evidence="1" type="primary">AVEN_148983_1</name>
    <name evidence="1" type="ORF">CDAR_105031</name>
</gene>
<keyword evidence="1" id="KW-0695">RNA-directed DNA polymerase</keyword>
<evidence type="ECO:0000313" key="2">
    <source>
        <dbReference type="Proteomes" id="UP001054837"/>
    </source>
</evidence>
<keyword evidence="1" id="KW-0548">Nucleotidyltransferase</keyword>
<dbReference type="EMBL" id="BPLQ01012409">
    <property type="protein sequence ID" value="GIY65323.1"/>
    <property type="molecule type" value="Genomic_DNA"/>
</dbReference>
<keyword evidence="2" id="KW-1185">Reference proteome</keyword>